<dbReference type="InterPro" id="IPR011990">
    <property type="entry name" value="TPR-like_helical_dom_sf"/>
</dbReference>
<reference evidence="6 7" key="1">
    <citation type="journal article" date="2017" name="Nat. Commun.">
        <title>Genome assembly with in vitro proximity ligation data and whole-genome triplication in lettuce.</title>
        <authorList>
            <person name="Reyes-Chin-Wo S."/>
            <person name="Wang Z."/>
            <person name="Yang X."/>
            <person name="Kozik A."/>
            <person name="Arikit S."/>
            <person name="Song C."/>
            <person name="Xia L."/>
            <person name="Froenicke L."/>
            <person name="Lavelle D.O."/>
            <person name="Truco M.J."/>
            <person name="Xia R."/>
            <person name="Zhu S."/>
            <person name="Xu C."/>
            <person name="Xu H."/>
            <person name="Xu X."/>
            <person name="Cox K."/>
            <person name="Korf I."/>
            <person name="Meyers B.C."/>
            <person name="Michelmore R.W."/>
        </authorList>
    </citation>
    <scope>NUCLEOTIDE SEQUENCE [LARGE SCALE GENOMIC DNA]</scope>
    <source>
        <strain evidence="7">cv. Salinas</strain>
        <tissue evidence="6">Seedlings</tissue>
    </source>
</reference>
<dbReference type="InterPro" id="IPR046960">
    <property type="entry name" value="PPR_At4g14850-like_plant"/>
</dbReference>
<feature type="repeat" description="PPR" evidence="3">
    <location>
        <begin position="249"/>
        <end position="283"/>
    </location>
</feature>
<evidence type="ECO:0000313" key="7">
    <source>
        <dbReference type="Proteomes" id="UP000235145"/>
    </source>
</evidence>
<dbReference type="NCBIfam" id="TIGR00756">
    <property type="entry name" value="PPR"/>
    <property type="match status" value="8"/>
</dbReference>
<proteinExistence type="inferred from homology"/>
<feature type="region of interest" description="Disordered" evidence="4">
    <location>
        <begin position="62"/>
        <end position="81"/>
    </location>
</feature>
<feature type="repeat" description="PPR" evidence="3">
    <location>
        <begin position="548"/>
        <end position="582"/>
    </location>
</feature>
<dbReference type="GO" id="GO:0009451">
    <property type="term" value="P:RNA modification"/>
    <property type="evidence" value="ECO:0007669"/>
    <property type="project" value="InterPro"/>
</dbReference>
<dbReference type="OrthoDB" id="1902591at2759"/>
<dbReference type="GO" id="GO:0003729">
    <property type="term" value="F:mRNA binding"/>
    <property type="evidence" value="ECO:0007669"/>
    <property type="project" value="UniProtKB-ARBA"/>
</dbReference>
<dbReference type="PROSITE" id="PS51375">
    <property type="entry name" value="PPR"/>
    <property type="match status" value="7"/>
</dbReference>
<name>A0A9R1UCQ2_LACSA</name>
<evidence type="ECO:0000259" key="5">
    <source>
        <dbReference type="Pfam" id="PF14432"/>
    </source>
</evidence>
<evidence type="ECO:0000256" key="4">
    <source>
        <dbReference type="SAM" id="MobiDB-lite"/>
    </source>
</evidence>
<dbReference type="Pfam" id="PF01535">
    <property type="entry name" value="PPR"/>
    <property type="match status" value="4"/>
</dbReference>
<feature type="domain" description="DYW" evidence="5">
    <location>
        <begin position="866"/>
        <end position="958"/>
    </location>
</feature>
<dbReference type="PANTHER" id="PTHR24015:SF1767">
    <property type="entry name" value="OS01G0600400 PROTEIN"/>
    <property type="match status" value="1"/>
</dbReference>
<dbReference type="FunFam" id="1.25.40.10:FF:000196">
    <property type="entry name" value="Pentatricopeptide repeat-containing protein At4g14850"/>
    <property type="match status" value="1"/>
</dbReference>
<feature type="repeat" description="PPR" evidence="3">
    <location>
        <begin position="117"/>
        <end position="147"/>
    </location>
</feature>
<dbReference type="FunFam" id="1.25.40.10:FF:000073">
    <property type="entry name" value="Pentatricopeptide repeat-containing protein chloroplastic"/>
    <property type="match status" value="1"/>
</dbReference>
<dbReference type="FunFam" id="1.25.40.10:FF:000031">
    <property type="entry name" value="Pentatricopeptide repeat-containing protein mitochondrial"/>
    <property type="match status" value="1"/>
</dbReference>
<feature type="repeat" description="PPR" evidence="3">
    <location>
        <begin position="649"/>
        <end position="683"/>
    </location>
</feature>
<feature type="repeat" description="PPR" evidence="3">
    <location>
        <begin position="148"/>
        <end position="182"/>
    </location>
</feature>
<dbReference type="AlphaFoldDB" id="A0A9R1UCQ2"/>
<feature type="repeat" description="PPR" evidence="3">
    <location>
        <begin position="618"/>
        <end position="648"/>
    </location>
</feature>
<sequence>MEFPELPPLKMHRRSRNPLKNLFFNAFTKTHFISRFNNSHQSYTNRSSISSYCTSLQLTSLRPKSHSPIKKKNVPRKRDKEKLRRYSESLRDCAANRSLNEGKSIHKQIKESDIELDSHLWVSLINFYAKCGCLSDARQVLDEMPQKDVVSFTALISGFVGEGSGTEALQLFREMHEEGIKPNEFTLAIVLKACCMSLNVSFGKQLHSEIVKAGFFSDGHVGSALVDLYAKCGELEYAEKVCLFLPEQNPVSWNSLLNGFALVGDDQRALNLFCKMKETEMKFNKYTLCTILKGCTISKNLKAGKLVHGMAIVSGCEHEEYVSCSLVDMYSKCGKSDDALKVFSQIKSPDVVTWSAIISCLEQQGKEEKATELFSMMMSSGIRPNQFTFTSIITAAKELGDLQYSQSLHACVHKYGFANETLVNNALITMYMKNKSLDDGLRIFNTTNHQDLVSWNAVLSGFHDTESSHGSRIFKEILVNGFKPNIYTFISALHSCVTSEFGKQVHCHVIKENLDSDCYIGTALIDMYVKSKSIQDAEKIVNRMNEIDLFTWTTIISGCAQINQGEKSILYFNQMNKDGVKPNEFTLAACLRGCSGITSLTNGKKIHSFVIKDGFVNDPFVGSALLDMYGKCGSIDEAEMIFEEMESNDTVLWNTIINQYSQHGYGDKALKVFEVMLTKGISLDGVTFIGILSACSHLGLIKKGREYFHSMSKDHGITPSIDHYALMVDILGRGGKFNEVESFIDEMKLTHNSLILETLLGACKVHGNLELGEKVAKKLFEIEPEVDSNYIMLSNIFASKGMWNEVAKIRAKMSSQGIKKEPGCSWVDLDHGGQTHVFLSQDGSHFQILEIHQKLKELEEKLFSMGYIPNLDYVLHNVSEREKREILSHHSERLALGFSLINKNSNKVVRIFKNLRICGDCHEYMKLVSRIINKDIVIRDAKRFHCFKDGLCSCQDYW</sequence>
<evidence type="ECO:0000256" key="3">
    <source>
        <dbReference type="PROSITE-ProRule" id="PRU00708"/>
    </source>
</evidence>
<comment type="caution">
    <text evidence="6">The sequence shown here is derived from an EMBL/GenBank/DDBJ whole genome shotgun (WGS) entry which is preliminary data.</text>
</comment>
<dbReference type="Pfam" id="PF13041">
    <property type="entry name" value="PPR_2"/>
    <property type="match status" value="5"/>
</dbReference>
<accession>A0A9R1UCQ2</accession>
<dbReference type="Pfam" id="PF14432">
    <property type="entry name" value="DYW_deaminase"/>
    <property type="match status" value="1"/>
</dbReference>
<feature type="repeat" description="PPR" evidence="3">
    <location>
        <begin position="350"/>
        <end position="384"/>
    </location>
</feature>
<protein>
    <recommendedName>
        <fullName evidence="5">DYW domain-containing protein</fullName>
    </recommendedName>
</protein>
<dbReference type="Gene3D" id="1.25.40.10">
    <property type="entry name" value="Tetratricopeptide repeat domain"/>
    <property type="match status" value="7"/>
</dbReference>
<keyword evidence="7" id="KW-1185">Reference proteome</keyword>
<gene>
    <name evidence="6" type="ORF">LSAT_V11C900490950</name>
</gene>
<dbReference type="Pfam" id="PF20431">
    <property type="entry name" value="E_motif"/>
    <property type="match status" value="1"/>
</dbReference>
<evidence type="ECO:0000256" key="1">
    <source>
        <dbReference type="ARBA" id="ARBA00006643"/>
    </source>
</evidence>
<evidence type="ECO:0000313" key="6">
    <source>
        <dbReference type="EMBL" id="KAJ0184736.1"/>
    </source>
</evidence>
<dbReference type="InterPro" id="IPR032867">
    <property type="entry name" value="DYW_dom"/>
</dbReference>
<dbReference type="FunFam" id="1.25.40.10:FF:000381">
    <property type="entry name" value="Pentatricopeptide repeat-containing protein"/>
    <property type="match status" value="1"/>
</dbReference>
<keyword evidence="2" id="KW-0677">Repeat</keyword>
<dbReference type="FunFam" id="1.25.40.10:FF:000690">
    <property type="entry name" value="Pentatricopeptide repeat-containing protein"/>
    <property type="match status" value="1"/>
</dbReference>
<dbReference type="GO" id="GO:0008270">
    <property type="term" value="F:zinc ion binding"/>
    <property type="evidence" value="ECO:0007669"/>
    <property type="project" value="InterPro"/>
</dbReference>
<dbReference type="EMBL" id="NBSK02000009">
    <property type="protein sequence ID" value="KAJ0184736.1"/>
    <property type="molecule type" value="Genomic_DNA"/>
</dbReference>
<dbReference type="InterPro" id="IPR002885">
    <property type="entry name" value="PPR_rpt"/>
</dbReference>
<organism evidence="6 7">
    <name type="scientific">Lactuca sativa</name>
    <name type="common">Garden lettuce</name>
    <dbReference type="NCBI Taxonomy" id="4236"/>
    <lineage>
        <taxon>Eukaryota</taxon>
        <taxon>Viridiplantae</taxon>
        <taxon>Streptophyta</taxon>
        <taxon>Embryophyta</taxon>
        <taxon>Tracheophyta</taxon>
        <taxon>Spermatophyta</taxon>
        <taxon>Magnoliopsida</taxon>
        <taxon>eudicotyledons</taxon>
        <taxon>Gunneridae</taxon>
        <taxon>Pentapetalae</taxon>
        <taxon>asterids</taxon>
        <taxon>campanulids</taxon>
        <taxon>Asterales</taxon>
        <taxon>Asteraceae</taxon>
        <taxon>Cichorioideae</taxon>
        <taxon>Cichorieae</taxon>
        <taxon>Lactucinae</taxon>
        <taxon>Lactuca</taxon>
    </lineage>
</organism>
<dbReference type="PANTHER" id="PTHR24015">
    <property type="entry name" value="OS07G0578800 PROTEIN-RELATED"/>
    <property type="match status" value="1"/>
</dbReference>
<feature type="compositionally biased region" description="Basic residues" evidence="4">
    <location>
        <begin position="63"/>
        <end position="75"/>
    </location>
</feature>
<dbReference type="InterPro" id="IPR046848">
    <property type="entry name" value="E_motif"/>
</dbReference>
<dbReference type="Gramene" id="rna-gnl|WGS:NBSK|LSAT_9X87481_mrna">
    <property type="protein sequence ID" value="cds-PLY71617.1"/>
    <property type="gene ID" value="gene-LSAT_9X87481"/>
</dbReference>
<evidence type="ECO:0000256" key="2">
    <source>
        <dbReference type="ARBA" id="ARBA00022737"/>
    </source>
</evidence>
<dbReference type="Proteomes" id="UP000235145">
    <property type="component" value="Unassembled WGS sequence"/>
</dbReference>
<comment type="similarity">
    <text evidence="1">Belongs to the PPR family. PCMP-H subfamily.</text>
</comment>